<accession>A0A448WPV3</accession>
<organism evidence="2 3">
    <name type="scientific">Protopolystoma xenopodis</name>
    <dbReference type="NCBI Taxonomy" id="117903"/>
    <lineage>
        <taxon>Eukaryota</taxon>
        <taxon>Metazoa</taxon>
        <taxon>Spiralia</taxon>
        <taxon>Lophotrochozoa</taxon>
        <taxon>Platyhelminthes</taxon>
        <taxon>Monogenea</taxon>
        <taxon>Polyopisthocotylea</taxon>
        <taxon>Polystomatidea</taxon>
        <taxon>Polystomatidae</taxon>
        <taxon>Protopolystoma</taxon>
    </lineage>
</organism>
<feature type="compositionally biased region" description="Acidic residues" evidence="1">
    <location>
        <begin position="185"/>
        <end position="196"/>
    </location>
</feature>
<feature type="compositionally biased region" description="Polar residues" evidence="1">
    <location>
        <begin position="99"/>
        <end position="110"/>
    </location>
</feature>
<evidence type="ECO:0000313" key="3">
    <source>
        <dbReference type="Proteomes" id="UP000784294"/>
    </source>
</evidence>
<keyword evidence="3" id="KW-1185">Reference proteome</keyword>
<sequence length="270" mass="29838">MQVFKENDLSRLSDLATLMTRAGTQHNIRPESLHKGILFSRIPSLSDSSLGGFPAEEDDGVNNHSDYENEYDKAELKKALPIISVSPTSSSNEDETTAVGRTSKNSSTSQRECEMSDEANVFQRDLEATGTNKSILKKPGWRNERQRRQASPSSFSTAPALSTVERRSRSAGGRRVGVLRGESSGESDIDDIDDTAETDRTTGWKPSNSRQASRLILDEDRPRVVFACEDAEKIAEDGVPYGAEQAVSLYQYTQRDRRGRDISVDKGEVS</sequence>
<dbReference type="EMBL" id="CAAALY010031185">
    <property type="protein sequence ID" value="VEL17120.1"/>
    <property type="molecule type" value="Genomic_DNA"/>
</dbReference>
<gene>
    <name evidence="2" type="ORF">PXEA_LOCUS10560</name>
</gene>
<reference evidence="2" key="1">
    <citation type="submission" date="2018-11" db="EMBL/GenBank/DDBJ databases">
        <authorList>
            <consortium name="Pathogen Informatics"/>
        </authorList>
    </citation>
    <scope>NUCLEOTIDE SEQUENCE</scope>
</reference>
<feature type="compositionally biased region" description="Polar residues" evidence="1">
    <location>
        <begin position="149"/>
        <end position="160"/>
    </location>
</feature>
<dbReference type="Proteomes" id="UP000784294">
    <property type="component" value="Unassembled WGS sequence"/>
</dbReference>
<dbReference type="AlphaFoldDB" id="A0A448WPV3"/>
<proteinExistence type="predicted"/>
<evidence type="ECO:0000256" key="1">
    <source>
        <dbReference type="SAM" id="MobiDB-lite"/>
    </source>
</evidence>
<evidence type="ECO:0000313" key="2">
    <source>
        <dbReference type="EMBL" id="VEL17120.1"/>
    </source>
</evidence>
<name>A0A448WPV3_9PLAT</name>
<comment type="caution">
    <text evidence="2">The sequence shown here is derived from an EMBL/GenBank/DDBJ whole genome shotgun (WGS) entry which is preliminary data.</text>
</comment>
<feature type="compositionally biased region" description="Low complexity" evidence="1">
    <location>
        <begin position="170"/>
        <end position="184"/>
    </location>
</feature>
<feature type="region of interest" description="Disordered" evidence="1">
    <location>
        <begin position="85"/>
        <end position="216"/>
    </location>
</feature>
<protein>
    <submittedName>
        <fullName evidence="2">Uncharacterized protein</fullName>
    </submittedName>
</protein>